<name>A0A918JR14_9ALTE</name>
<reference evidence="2" key="1">
    <citation type="journal article" date="2014" name="Int. J. Syst. Evol. Microbiol.">
        <title>Complete genome sequence of Corynebacterium casei LMG S-19264T (=DSM 44701T), isolated from a smear-ripened cheese.</title>
        <authorList>
            <consortium name="US DOE Joint Genome Institute (JGI-PGF)"/>
            <person name="Walter F."/>
            <person name="Albersmeier A."/>
            <person name="Kalinowski J."/>
            <person name="Ruckert C."/>
        </authorList>
    </citation>
    <scope>NUCLEOTIDE SEQUENCE</scope>
    <source>
        <strain evidence="2">KCTC 22164</strain>
    </source>
</reference>
<reference evidence="2" key="2">
    <citation type="submission" date="2020-09" db="EMBL/GenBank/DDBJ databases">
        <authorList>
            <person name="Sun Q."/>
            <person name="Kim S."/>
        </authorList>
    </citation>
    <scope>NUCLEOTIDE SEQUENCE</scope>
    <source>
        <strain evidence="2">KCTC 22164</strain>
    </source>
</reference>
<feature type="region of interest" description="Disordered" evidence="1">
    <location>
        <begin position="121"/>
        <end position="205"/>
    </location>
</feature>
<dbReference type="AlphaFoldDB" id="A0A918JR14"/>
<feature type="compositionally biased region" description="Basic residues" evidence="1">
    <location>
        <begin position="169"/>
        <end position="182"/>
    </location>
</feature>
<dbReference type="EMBL" id="BMXP01000011">
    <property type="protein sequence ID" value="GGW94942.1"/>
    <property type="molecule type" value="Genomic_DNA"/>
</dbReference>
<evidence type="ECO:0000313" key="2">
    <source>
        <dbReference type="EMBL" id="GGW94942.1"/>
    </source>
</evidence>
<protein>
    <submittedName>
        <fullName evidence="2">Uncharacterized protein</fullName>
    </submittedName>
</protein>
<organism evidence="2 3">
    <name type="scientific">Alteromonas halophila</name>
    <dbReference type="NCBI Taxonomy" id="516698"/>
    <lineage>
        <taxon>Bacteria</taxon>
        <taxon>Pseudomonadati</taxon>
        <taxon>Pseudomonadota</taxon>
        <taxon>Gammaproteobacteria</taxon>
        <taxon>Alteromonadales</taxon>
        <taxon>Alteromonadaceae</taxon>
        <taxon>Alteromonas/Salinimonas group</taxon>
        <taxon>Alteromonas</taxon>
    </lineage>
</organism>
<comment type="caution">
    <text evidence="2">The sequence shown here is derived from an EMBL/GenBank/DDBJ whole genome shotgun (WGS) entry which is preliminary data.</text>
</comment>
<gene>
    <name evidence="2" type="ORF">GCM10007391_31470</name>
</gene>
<evidence type="ECO:0000313" key="3">
    <source>
        <dbReference type="Proteomes" id="UP000631300"/>
    </source>
</evidence>
<keyword evidence="3" id="KW-1185">Reference proteome</keyword>
<proteinExistence type="predicted"/>
<sequence length="205" mass="21416">MSTNRKPTSPLLGWMSAGADLVSEQVEQVTDMVSKQLDATHALFEELQQRGESVDDQLRETLSPSSVFSSLQTLMMANPLFSLFSGSKKASVREQQLEVLSAKVDLLVEQVALLAAKKAAEQNASATPAKTSAGSAAQSTTKKSTSRKSSTASKSTSGTSASKAGSQSTRKRASTSTTRKRSSTGASKTSSSSGTTKASATKKAE</sequence>
<dbReference type="Proteomes" id="UP000631300">
    <property type="component" value="Unassembled WGS sequence"/>
</dbReference>
<feature type="compositionally biased region" description="Low complexity" evidence="1">
    <location>
        <begin position="129"/>
        <end position="168"/>
    </location>
</feature>
<dbReference type="RefSeq" id="WP_189408084.1">
    <property type="nucleotide sequence ID" value="NZ_BMXP01000011.1"/>
</dbReference>
<feature type="compositionally biased region" description="Low complexity" evidence="1">
    <location>
        <begin position="183"/>
        <end position="205"/>
    </location>
</feature>
<accession>A0A918JR14</accession>
<evidence type="ECO:0000256" key="1">
    <source>
        <dbReference type="SAM" id="MobiDB-lite"/>
    </source>
</evidence>